<protein>
    <submittedName>
        <fullName evidence="3">Phosphatase PAP2 family protein</fullName>
    </submittedName>
</protein>
<evidence type="ECO:0000313" key="4">
    <source>
        <dbReference type="Proteomes" id="UP001597145"/>
    </source>
</evidence>
<feature type="domain" description="Phosphatidic acid phosphatase type 2/haloperoxidase" evidence="2">
    <location>
        <begin position="98"/>
        <end position="204"/>
    </location>
</feature>
<name>A0ABW4FUX0_9PSEU</name>
<keyword evidence="1" id="KW-0472">Membrane</keyword>
<dbReference type="Pfam" id="PF01569">
    <property type="entry name" value="PAP2"/>
    <property type="match status" value="1"/>
</dbReference>
<dbReference type="RefSeq" id="WP_343974178.1">
    <property type="nucleotide sequence ID" value="NZ_BAAAJG010000005.1"/>
</dbReference>
<feature type="transmembrane region" description="Helical" evidence="1">
    <location>
        <begin position="97"/>
        <end position="115"/>
    </location>
</feature>
<keyword evidence="1" id="KW-1133">Transmembrane helix</keyword>
<dbReference type="InterPro" id="IPR036938">
    <property type="entry name" value="PAP2/HPO_sf"/>
</dbReference>
<gene>
    <name evidence="3" type="ORF">ACFSCY_32375</name>
</gene>
<evidence type="ECO:0000313" key="3">
    <source>
        <dbReference type="EMBL" id="MFD1534125.1"/>
    </source>
</evidence>
<dbReference type="Proteomes" id="UP001597145">
    <property type="component" value="Unassembled WGS sequence"/>
</dbReference>
<feature type="transmembrane region" description="Helical" evidence="1">
    <location>
        <begin position="127"/>
        <end position="148"/>
    </location>
</feature>
<dbReference type="EMBL" id="JBHUCP010000028">
    <property type="protein sequence ID" value="MFD1534125.1"/>
    <property type="molecule type" value="Genomic_DNA"/>
</dbReference>
<sequence length="225" mass="22518">MSAGVAPPEQVALPPALRGPAAVVVALSTLVFASLAARYGGESTGRWLDDRLQSLVGSSGRGRSLSDVVIAFGNEISVVVVALLLSGLAFALGQRRLAVLIVVGPGLTGLATTTLKPVVGRTLNDQFAFPSGHAGGATALGVVTALLLISVLRTAGRASATLLAAGALLSGGTMAVALIADRDHYPTDTIGGFCVAVAVVLTSALVIDWSADRIGRRAGPAGSTK</sequence>
<comment type="caution">
    <text evidence="3">The sequence shown here is derived from an EMBL/GenBank/DDBJ whole genome shotgun (WGS) entry which is preliminary data.</text>
</comment>
<reference evidence="4" key="1">
    <citation type="journal article" date="2019" name="Int. J. Syst. Evol. Microbiol.">
        <title>The Global Catalogue of Microorganisms (GCM) 10K type strain sequencing project: providing services to taxonomists for standard genome sequencing and annotation.</title>
        <authorList>
            <consortium name="The Broad Institute Genomics Platform"/>
            <consortium name="The Broad Institute Genome Sequencing Center for Infectious Disease"/>
            <person name="Wu L."/>
            <person name="Ma J."/>
        </authorList>
    </citation>
    <scope>NUCLEOTIDE SEQUENCE [LARGE SCALE GENOMIC DNA]</scope>
    <source>
        <strain evidence="4">JCM 12165</strain>
    </source>
</reference>
<keyword evidence="1" id="KW-0812">Transmembrane</keyword>
<keyword evidence="4" id="KW-1185">Reference proteome</keyword>
<dbReference type="InterPro" id="IPR000326">
    <property type="entry name" value="PAP2/HPO"/>
</dbReference>
<dbReference type="SUPFAM" id="SSF48317">
    <property type="entry name" value="Acid phosphatase/Vanadium-dependent haloperoxidase"/>
    <property type="match status" value="1"/>
</dbReference>
<evidence type="ECO:0000256" key="1">
    <source>
        <dbReference type="SAM" id="Phobius"/>
    </source>
</evidence>
<feature type="transmembrane region" description="Helical" evidence="1">
    <location>
        <begin position="160"/>
        <end position="178"/>
    </location>
</feature>
<feature type="transmembrane region" description="Helical" evidence="1">
    <location>
        <begin position="21"/>
        <end position="41"/>
    </location>
</feature>
<dbReference type="Gene3D" id="1.20.144.10">
    <property type="entry name" value="Phosphatidic acid phosphatase type 2/haloperoxidase"/>
    <property type="match status" value="1"/>
</dbReference>
<feature type="transmembrane region" description="Helical" evidence="1">
    <location>
        <begin position="190"/>
        <end position="207"/>
    </location>
</feature>
<accession>A0ABW4FUX0</accession>
<dbReference type="SMART" id="SM00014">
    <property type="entry name" value="acidPPc"/>
    <property type="match status" value="1"/>
</dbReference>
<evidence type="ECO:0000259" key="2">
    <source>
        <dbReference type="SMART" id="SM00014"/>
    </source>
</evidence>
<proteinExistence type="predicted"/>
<feature type="transmembrane region" description="Helical" evidence="1">
    <location>
        <begin position="68"/>
        <end position="90"/>
    </location>
</feature>
<organism evidence="3 4">
    <name type="scientific">Pseudonocardia aurantiaca</name>
    <dbReference type="NCBI Taxonomy" id="75290"/>
    <lineage>
        <taxon>Bacteria</taxon>
        <taxon>Bacillati</taxon>
        <taxon>Actinomycetota</taxon>
        <taxon>Actinomycetes</taxon>
        <taxon>Pseudonocardiales</taxon>
        <taxon>Pseudonocardiaceae</taxon>
        <taxon>Pseudonocardia</taxon>
    </lineage>
</organism>